<dbReference type="AlphaFoldDB" id="A0A9N8PNB3"/>
<keyword evidence="3" id="KW-1185">Reference proteome</keyword>
<sequence>MPKDTGKVGLAHNAKKIATMHGLLTVDEQSLEQALRASARTIAPTPIGKDRNALYASHKHQILTQFQGKWNWSKASQNWTESSIAKVLSNYLFDYNKKLGVTKTVSKKKVAKKIDSSKPNPSEPTHVVPYLNEDSLVIRTRGRPRNPFSFGSVNKRTPSPRDQLVKGLSESPFDKPTNPRIDSVLPSTEHSPIESEDLEPIPKLAETILVIRPSSSDPWNRKIVSFPLWRCQIAVNGKDAPPESLEDWRDLSYADFLRQLKAEQVLASEEMIVWGQFDQVITSDLTFAGAIQEQIQAAPDNGLAPNEATFMVVSSKSVALSPEMLIANIWSEYKMTE</sequence>
<gene>
    <name evidence="2" type="ORF">AWRI4620_LOCUS1057</name>
</gene>
<dbReference type="Proteomes" id="UP000745764">
    <property type="component" value="Unassembled WGS sequence"/>
</dbReference>
<evidence type="ECO:0000256" key="1">
    <source>
        <dbReference type="SAM" id="MobiDB-lite"/>
    </source>
</evidence>
<accession>A0A9N8PNB3</accession>
<evidence type="ECO:0000313" key="3">
    <source>
        <dbReference type="Proteomes" id="UP000745764"/>
    </source>
</evidence>
<proteinExistence type="predicted"/>
<organism evidence="2 3">
    <name type="scientific">Aureobasidium uvarum</name>
    <dbReference type="NCBI Taxonomy" id="2773716"/>
    <lineage>
        <taxon>Eukaryota</taxon>
        <taxon>Fungi</taxon>
        <taxon>Dikarya</taxon>
        <taxon>Ascomycota</taxon>
        <taxon>Pezizomycotina</taxon>
        <taxon>Dothideomycetes</taxon>
        <taxon>Dothideomycetidae</taxon>
        <taxon>Dothideales</taxon>
        <taxon>Saccotheciaceae</taxon>
        <taxon>Aureobasidium</taxon>
    </lineage>
</organism>
<comment type="caution">
    <text evidence="2">The sequence shown here is derived from an EMBL/GenBank/DDBJ whole genome shotgun (WGS) entry which is preliminary data.</text>
</comment>
<evidence type="ECO:0000313" key="2">
    <source>
        <dbReference type="EMBL" id="CAD0106802.1"/>
    </source>
</evidence>
<protein>
    <submittedName>
        <fullName evidence="2">Uncharacterized protein</fullName>
    </submittedName>
</protein>
<name>A0A9N8PNB3_9PEZI</name>
<dbReference type="OrthoDB" id="3913827at2759"/>
<feature type="region of interest" description="Disordered" evidence="1">
    <location>
        <begin position="147"/>
        <end position="198"/>
    </location>
</feature>
<dbReference type="EMBL" id="CAINUL010000001">
    <property type="protein sequence ID" value="CAD0106802.1"/>
    <property type="molecule type" value="Genomic_DNA"/>
</dbReference>
<reference evidence="2" key="1">
    <citation type="submission" date="2020-06" db="EMBL/GenBank/DDBJ databases">
        <authorList>
            <person name="Onetto C."/>
        </authorList>
    </citation>
    <scope>NUCLEOTIDE SEQUENCE</scope>
</reference>